<dbReference type="Pfam" id="PF04607">
    <property type="entry name" value="RelA_SpoT"/>
    <property type="match status" value="1"/>
</dbReference>
<dbReference type="InterPro" id="IPR007685">
    <property type="entry name" value="RelA_SpoT"/>
</dbReference>
<dbReference type="Proteomes" id="UP000441772">
    <property type="component" value="Unassembled WGS sequence"/>
</dbReference>
<evidence type="ECO:0000313" key="2">
    <source>
        <dbReference type="EMBL" id="KAB7790051.1"/>
    </source>
</evidence>
<name>A0A6I1GU99_9BIFI</name>
<evidence type="ECO:0000259" key="1">
    <source>
        <dbReference type="SMART" id="SM00954"/>
    </source>
</evidence>
<dbReference type="InterPro" id="IPR043519">
    <property type="entry name" value="NT_sf"/>
</dbReference>
<evidence type="ECO:0000313" key="3">
    <source>
        <dbReference type="Proteomes" id="UP000441772"/>
    </source>
</evidence>
<dbReference type="AlphaFoldDB" id="A0A6I1GU99"/>
<organism evidence="2 3">
    <name type="scientific">Bifidobacterium leontopitheci</name>
    <dbReference type="NCBI Taxonomy" id="2650774"/>
    <lineage>
        <taxon>Bacteria</taxon>
        <taxon>Bacillati</taxon>
        <taxon>Actinomycetota</taxon>
        <taxon>Actinomycetes</taxon>
        <taxon>Bifidobacteriales</taxon>
        <taxon>Bifidobacteriaceae</taxon>
        <taxon>Bifidobacterium</taxon>
    </lineage>
</organism>
<dbReference type="InterPro" id="IPR052366">
    <property type="entry name" value="GTP_Pyrophosphokinase"/>
</dbReference>
<gene>
    <name evidence="2" type="ORF">F7D09_1396</name>
</gene>
<protein>
    <submittedName>
        <fullName evidence="2">RelA/SpoT domain-containing protein</fullName>
    </submittedName>
</protein>
<sequence>MPGSVSTYRLKRMISIVRKLQRSNAHFKLGELDDIGGCRLIVETNDQVGEAANWLAARLPLKNGSGDKDYIARPQNSGYRSRHLTVFIYLMG</sequence>
<proteinExistence type="predicted"/>
<accession>A0A6I1GU99</accession>
<dbReference type="SUPFAM" id="SSF81301">
    <property type="entry name" value="Nucleotidyltransferase"/>
    <property type="match status" value="1"/>
</dbReference>
<dbReference type="PANTHER" id="PTHR47837:SF1">
    <property type="entry name" value="GTP PYROPHOSPHOKINASE YJBM"/>
    <property type="match status" value="1"/>
</dbReference>
<dbReference type="CDD" id="cd05399">
    <property type="entry name" value="NT_Rel-Spo_like"/>
    <property type="match status" value="1"/>
</dbReference>
<dbReference type="Gene3D" id="3.30.460.10">
    <property type="entry name" value="Beta Polymerase, domain 2"/>
    <property type="match status" value="1"/>
</dbReference>
<feature type="domain" description="RelA/SpoT" evidence="1">
    <location>
        <begin position="8"/>
        <end position="90"/>
    </location>
</feature>
<dbReference type="EMBL" id="WBVT01000022">
    <property type="protein sequence ID" value="KAB7790051.1"/>
    <property type="molecule type" value="Genomic_DNA"/>
</dbReference>
<dbReference type="GO" id="GO:0015969">
    <property type="term" value="P:guanosine tetraphosphate metabolic process"/>
    <property type="evidence" value="ECO:0007669"/>
    <property type="project" value="InterPro"/>
</dbReference>
<comment type="caution">
    <text evidence="2">The sequence shown here is derived from an EMBL/GenBank/DDBJ whole genome shotgun (WGS) entry which is preliminary data.</text>
</comment>
<reference evidence="2 3" key="1">
    <citation type="submission" date="2019-09" db="EMBL/GenBank/DDBJ databases">
        <title>Characterization of the phylogenetic diversity of two novel species belonging to the genus Bifidobacterium: Bifidobacterium cebidarum sp. nov. and Bifidobacterium leontopitheci sp. nov.</title>
        <authorList>
            <person name="Lugli G.A."/>
            <person name="Duranti S."/>
            <person name="Milani C."/>
            <person name="Turroni F."/>
            <person name="Ventura M."/>
        </authorList>
    </citation>
    <scope>NUCLEOTIDE SEQUENCE [LARGE SCALE GENOMIC DNA]</scope>
    <source>
        <strain evidence="2 3">LMG 31471</strain>
    </source>
</reference>
<keyword evidence="3" id="KW-1185">Reference proteome</keyword>
<dbReference type="SMART" id="SM00954">
    <property type="entry name" value="RelA_SpoT"/>
    <property type="match status" value="1"/>
</dbReference>
<dbReference type="PANTHER" id="PTHR47837">
    <property type="entry name" value="GTP PYROPHOSPHOKINASE YJBM"/>
    <property type="match status" value="1"/>
</dbReference>